<proteinExistence type="predicted"/>
<keyword evidence="3" id="KW-0862">Zinc</keyword>
<accession>A0A2P6TJV5</accession>
<keyword evidence="1" id="KW-0479">Metal-binding</keyword>
<sequence>MRRSAIRRQYGFSFAPLSWPGSKAAISPWPGRAGVLREQFLRHCANCKSKRYCSRECQVRHWKEGGHKAE</sequence>
<dbReference type="Proteomes" id="UP000239899">
    <property type="component" value="Unassembled WGS sequence"/>
</dbReference>
<keyword evidence="7" id="KW-1185">Reference proteome</keyword>
<dbReference type="GO" id="GO:0008270">
    <property type="term" value="F:zinc ion binding"/>
    <property type="evidence" value="ECO:0007669"/>
    <property type="project" value="UniProtKB-KW"/>
</dbReference>
<evidence type="ECO:0000256" key="3">
    <source>
        <dbReference type="ARBA" id="ARBA00022833"/>
    </source>
</evidence>
<evidence type="ECO:0000313" key="6">
    <source>
        <dbReference type="EMBL" id="PRW44345.1"/>
    </source>
</evidence>
<evidence type="ECO:0000259" key="5">
    <source>
        <dbReference type="PROSITE" id="PS50865"/>
    </source>
</evidence>
<organism evidence="6 7">
    <name type="scientific">Chlorella sorokiniana</name>
    <name type="common">Freshwater green alga</name>
    <dbReference type="NCBI Taxonomy" id="3076"/>
    <lineage>
        <taxon>Eukaryota</taxon>
        <taxon>Viridiplantae</taxon>
        <taxon>Chlorophyta</taxon>
        <taxon>core chlorophytes</taxon>
        <taxon>Trebouxiophyceae</taxon>
        <taxon>Chlorellales</taxon>
        <taxon>Chlorellaceae</taxon>
        <taxon>Chlorella clade</taxon>
        <taxon>Chlorella</taxon>
    </lineage>
</organism>
<dbReference type="GO" id="GO:0016787">
    <property type="term" value="F:hydrolase activity"/>
    <property type="evidence" value="ECO:0007669"/>
    <property type="project" value="UniProtKB-KW"/>
</dbReference>
<keyword evidence="2 4" id="KW-0863">Zinc-finger</keyword>
<dbReference type="InterPro" id="IPR002893">
    <property type="entry name" value="Znf_MYND"/>
</dbReference>
<comment type="caution">
    <text evidence="6">The sequence shown here is derived from an EMBL/GenBank/DDBJ whole genome shotgun (WGS) entry which is preliminary data.</text>
</comment>
<dbReference type="PROSITE" id="PS50865">
    <property type="entry name" value="ZF_MYND_2"/>
    <property type="match status" value="1"/>
</dbReference>
<dbReference type="AlphaFoldDB" id="A0A2P6TJV5"/>
<dbReference type="Pfam" id="PF01753">
    <property type="entry name" value="zf-MYND"/>
    <property type="match status" value="1"/>
</dbReference>
<evidence type="ECO:0000256" key="4">
    <source>
        <dbReference type="PROSITE-ProRule" id="PRU00134"/>
    </source>
</evidence>
<dbReference type="OrthoDB" id="515684at2759"/>
<feature type="domain" description="MYND-type" evidence="5">
    <location>
        <begin position="42"/>
        <end position="70"/>
    </location>
</feature>
<evidence type="ECO:0000313" key="7">
    <source>
        <dbReference type="Proteomes" id="UP000239899"/>
    </source>
</evidence>
<evidence type="ECO:0000256" key="2">
    <source>
        <dbReference type="ARBA" id="ARBA00022771"/>
    </source>
</evidence>
<gene>
    <name evidence="6" type="ORF">C2E21_6540</name>
</gene>
<reference evidence="6 7" key="1">
    <citation type="journal article" date="2018" name="Plant J.">
        <title>Genome sequences of Chlorella sorokiniana UTEX 1602 and Micractinium conductrix SAG 241.80: implications to maltose excretion by a green alga.</title>
        <authorList>
            <person name="Arriola M.B."/>
            <person name="Velmurugan N."/>
            <person name="Zhang Y."/>
            <person name="Plunkett M.H."/>
            <person name="Hondzo H."/>
            <person name="Barney B.M."/>
        </authorList>
    </citation>
    <scope>NUCLEOTIDE SEQUENCE [LARGE SCALE GENOMIC DNA]</scope>
    <source>
        <strain evidence="7">UTEX 1602</strain>
    </source>
</reference>
<dbReference type="Gene3D" id="6.10.140.2220">
    <property type="match status" value="1"/>
</dbReference>
<dbReference type="EMBL" id="LHPG02000013">
    <property type="protein sequence ID" value="PRW44345.1"/>
    <property type="molecule type" value="Genomic_DNA"/>
</dbReference>
<dbReference type="SUPFAM" id="SSF144232">
    <property type="entry name" value="HIT/MYND zinc finger-like"/>
    <property type="match status" value="1"/>
</dbReference>
<protein>
    <submittedName>
        <fullName evidence="6">Ubiquitin carboxyl-terminal hydrolase 17-like isoform X1</fullName>
    </submittedName>
</protein>
<name>A0A2P6TJV5_CHLSO</name>
<evidence type="ECO:0000256" key="1">
    <source>
        <dbReference type="ARBA" id="ARBA00022723"/>
    </source>
</evidence>